<dbReference type="GO" id="GO:0005840">
    <property type="term" value="C:ribosome"/>
    <property type="evidence" value="ECO:0007669"/>
    <property type="project" value="UniProtKB-KW"/>
</dbReference>
<dbReference type="AlphaFoldDB" id="A0A927N0N7"/>
<feature type="domain" description="N-acetyltransferase" evidence="1">
    <location>
        <begin position="4"/>
        <end position="137"/>
    </location>
</feature>
<dbReference type="EMBL" id="JADBEM010000001">
    <property type="protein sequence ID" value="MBE1609854.1"/>
    <property type="molecule type" value="Genomic_DNA"/>
</dbReference>
<dbReference type="PROSITE" id="PS51186">
    <property type="entry name" value="GNAT"/>
    <property type="match status" value="1"/>
</dbReference>
<dbReference type="InterPro" id="IPR016181">
    <property type="entry name" value="Acyl_CoA_acyltransferase"/>
</dbReference>
<keyword evidence="2" id="KW-0687">Ribonucleoprotein</keyword>
<dbReference type="GO" id="GO:0016747">
    <property type="term" value="F:acyltransferase activity, transferring groups other than amino-acyl groups"/>
    <property type="evidence" value="ECO:0007669"/>
    <property type="project" value="InterPro"/>
</dbReference>
<proteinExistence type="predicted"/>
<organism evidence="2 3">
    <name type="scientific">Actinopolymorpha pittospori</name>
    <dbReference type="NCBI Taxonomy" id="648752"/>
    <lineage>
        <taxon>Bacteria</taxon>
        <taxon>Bacillati</taxon>
        <taxon>Actinomycetota</taxon>
        <taxon>Actinomycetes</taxon>
        <taxon>Propionibacteriales</taxon>
        <taxon>Actinopolymorphaceae</taxon>
        <taxon>Actinopolymorpha</taxon>
    </lineage>
</organism>
<gene>
    <name evidence="2" type="ORF">HEB94_006702</name>
</gene>
<dbReference type="Pfam" id="PF00583">
    <property type="entry name" value="Acetyltransf_1"/>
    <property type="match status" value="1"/>
</dbReference>
<dbReference type="InterPro" id="IPR000182">
    <property type="entry name" value="GNAT_dom"/>
</dbReference>
<dbReference type="SUPFAM" id="SSF55729">
    <property type="entry name" value="Acyl-CoA N-acyltransferases (Nat)"/>
    <property type="match status" value="1"/>
</dbReference>
<accession>A0A927N0N7</accession>
<sequence>MLDVQVRGLRVDDGSEVAAVVALARGEGWPTFADTAVLRRLAAAPGTVTLVAIRTGAPSLGVVGFAHALTNGHHAYLSVVVVAPSLRGLGVGRQLVAAVFEISGVQRMDLLSSPGSEGFYDRLPNRQVVGYRLFPGE</sequence>
<name>A0A927N0N7_9ACTN</name>
<dbReference type="Proteomes" id="UP000638648">
    <property type="component" value="Unassembled WGS sequence"/>
</dbReference>
<evidence type="ECO:0000313" key="2">
    <source>
        <dbReference type="EMBL" id="MBE1609854.1"/>
    </source>
</evidence>
<protein>
    <submittedName>
        <fullName evidence="2">Ribosomal protein S18 acetylase RimI-like enzyme</fullName>
    </submittedName>
</protein>
<dbReference type="RefSeq" id="WP_192753355.1">
    <property type="nucleotide sequence ID" value="NZ_BAABJL010000272.1"/>
</dbReference>
<keyword evidence="3" id="KW-1185">Reference proteome</keyword>
<reference evidence="2" key="1">
    <citation type="submission" date="2020-10" db="EMBL/GenBank/DDBJ databases">
        <title>Sequencing the genomes of 1000 actinobacteria strains.</title>
        <authorList>
            <person name="Klenk H.-P."/>
        </authorList>
    </citation>
    <scope>NUCLEOTIDE SEQUENCE</scope>
    <source>
        <strain evidence="2">DSM 45354</strain>
    </source>
</reference>
<dbReference type="Gene3D" id="3.40.630.30">
    <property type="match status" value="1"/>
</dbReference>
<evidence type="ECO:0000313" key="3">
    <source>
        <dbReference type="Proteomes" id="UP000638648"/>
    </source>
</evidence>
<comment type="caution">
    <text evidence="2">The sequence shown here is derived from an EMBL/GenBank/DDBJ whole genome shotgun (WGS) entry which is preliminary data.</text>
</comment>
<keyword evidence="2" id="KW-0689">Ribosomal protein</keyword>
<dbReference type="CDD" id="cd04301">
    <property type="entry name" value="NAT_SF"/>
    <property type="match status" value="1"/>
</dbReference>
<evidence type="ECO:0000259" key="1">
    <source>
        <dbReference type="PROSITE" id="PS51186"/>
    </source>
</evidence>